<evidence type="ECO:0000259" key="1">
    <source>
        <dbReference type="Pfam" id="PF01882"/>
    </source>
</evidence>
<sequence>MTAPAPHRAERTLRRLDLAVRRRLDGLLQGDHGGLRPGPGGEPDAVRPYSPGLDDVRLIDWSVTARTGQPHVRATVAEHELETWVLVDGSASMDFGTAVMEKRELAAAVVAALGALTDAPGNRLGARVLTGAGLGTHRPRGGRLARRALLRDLLDAPRTAPGPGAGAELAAGLERFGREHRRPGLRVVVSDFLDDSPWEAPMRRLTARHEVLAVGVVDPRDRRLPDVGALVLVDPETGRRREVRTDPRLRARFAQASAAHAAATSAAVRRAGAEHLELRTDGDWVTDLARFVAGRRRMRRGKR</sequence>
<keyword evidence="3" id="KW-1185">Reference proteome</keyword>
<evidence type="ECO:0000313" key="3">
    <source>
        <dbReference type="Proteomes" id="UP001165283"/>
    </source>
</evidence>
<gene>
    <name evidence="2" type="ORF">KDL28_11455</name>
</gene>
<protein>
    <submittedName>
        <fullName evidence="2">DUF58 domain-containing protein</fullName>
    </submittedName>
</protein>
<dbReference type="PANTHER" id="PTHR33608:SF6">
    <property type="entry name" value="BLL2464 PROTEIN"/>
    <property type="match status" value="1"/>
</dbReference>
<proteinExistence type="predicted"/>
<feature type="domain" description="DUF58" evidence="1">
    <location>
        <begin position="46"/>
        <end position="262"/>
    </location>
</feature>
<evidence type="ECO:0000313" key="2">
    <source>
        <dbReference type="EMBL" id="MCO1655667.1"/>
    </source>
</evidence>
<dbReference type="Pfam" id="PF01882">
    <property type="entry name" value="DUF58"/>
    <property type="match status" value="1"/>
</dbReference>
<dbReference type="EMBL" id="JAGSOV010000023">
    <property type="protein sequence ID" value="MCO1655667.1"/>
    <property type="molecule type" value="Genomic_DNA"/>
</dbReference>
<dbReference type="PANTHER" id="PTHR33608">
    <property type="entry name" value="BLL2464 PROTEIN"/>
    <property type="match status" value="1"/>
</dbReference>
<dbReference type="InterPro" id="IPR002881">
    <property type="entry name" value="DUF58"/>
</dbReference>
<dbReference type="RefSeq" id="WP_252437646.1">
    <property type="nucleotide sequence ID" value="NZ_JAGSOV010000023.1"/>
</dbReference>
<accession>A0ABT0ZY44</accession>
<comment type="caution">
    <text evidence="2">The sequence shown here is derived from an EMBL/GenBank/DDBJ whole genome shotgun (WGS) entry which is preliminary data.</text>
</comment>
<organism evidence="2 3">
    <name type="scientific">Pseudonocardia humida</name>
    <dbReference type="NCBI Taxonomy" id="2800819"/>
    <lineage>
        <taxon>Bacteria</taxon>
        <taxon>Bacillati</taxon>
        <taxon>Actinomycetota</taxon>
        <taxon>Actinomycetes</taxon>
        <taxon>Pseudonocardiales</taxon>
        <taxon>Pseudonocardiaceae</taxon>
        <taxon>Pseudonocardia</taxon>
    </lineage>
</organism>
<reference evidence="2" key="1">
    <citation type="submission" date="2021-04" db="EMBL/GenBank/DDBJ databases">
        <title>Pseudonocardia sp. nov., isolated from sandy soil of mangrove forest.</title>
        <authorList>
            <person name="Zan Z."/>
            <person name="Huang R."/>
            <person name="Liu W."/>
        </authorList>
    </citation>
    <scope>NUCLEOTIDE SEQUENCE</scope>
    <source>
        <strain evidence="2">S2-4</strain>
    </source>
</reference>
<name>A0ABT0ZY44_9PSEU</name>
<dbReference type="Proteomes" id="UP001165283">
    <property type="component" value="Unassembled WGS sequence"/>
</dbReference>